<name>A0AAD7SDN8_9TELE</name>
<evidence type="ECO:0000313" key="1">
    <source>
        <dbReference type="EMBL" id="KAJ8400622.1"/>
    </source>
</evidence>
<dbReference type="EMBL" id="JAINUG010000075">
    <property type="protein sequence ID" value="KAJ8400622.1"/>
    <property type="molecule type" value="Genomic_DNA"/>
</dbReference>
<reference evidence="1" key="1">
    <citation type="journal article" date="2023" name="Science">
        <title>Genome structures resolve the early diversification of teleost fishes.</title>
        <authorList>
            <person name="Parey E."/>
            <person name="Louis A."/>
            <person name="Montfort J."/>
            <person name="Bouchez O."/>
            <person name="Roques C."/>
            <person name="Iampietro C."/>
            <person name="Lluch J."/>
            <person name="Castinel A."/>
            <person name="Donnadieu C."/>
            <person name="Desvignes T."/>
            <person name="Floi Bucao C."/>
            <person name="Jouanno E."/>
            <person name="Wen M."/>
            <person name="Mejri S."/>
            <person name="Dirks R."/>
            <person name="Jansen H."/>
            <person name="Henkel C."/>
            <person name="Chen W.J."/>
            <person name="Zahm M."/>
            <person name="Cabau C."/>
            <person name="Klopp C."/>
            <person name="Thompson A.W."/>
            <person name="Robinson-Rechavi M."/>
            <person name="Braasch I."/>
            <person name="Lecointre G."/>
            <person name="Bobe J."/>
            <person name="Postlethwait J.H."/>
            <person name="Berthelot C."/>
            <person name="Roest Crollius H."/>
            <person name="Guiguen Y."/>
        </authorList>
    </citation>
    <scope>NUCLEOTIDE SEQUENCE</scope>
    <source>
        <strain evidence="1">NC1722</strain>
    </source>
</reference>
<comment type="caution">
    <text evidence="1">The sequence shown here is derived from an EMBL/GenBank/DDBJ whole genome shotgun (WGS) entry which is preliminary data.</text>
</comment>
<organism evidence="1 2">
    <name type="scientific">Aldrovandia affinis</name>
    <dbReference type="NCBI Taxonomy" id="143900"/>
    <lineage>
        <taxon>Eukaryota</taxon>
        <taxon>Metazoa</taxon>
        <taxon>Chordata</taxon>
        <taxon>Craniata</taxon>
        <taxon>Vertebrata</taxon>
        <taxon>Euteleostomi</taxon>
        <taxon>Actinopterygii</taxon>
        <taxon>Neopterygii</taxon>
        <taxon>Teleostei</taxon>
        <taxon>Notacanthiformes</taxon>
        <taxon>Halosauridae</taxon>
        <taxon>Aldrovandia</taxon>
    </lineage>
</organism>
<gene>
    <name evidence="1" type="ORF">AAFF_G00393910</name>
</gene>
<dbReference type="Proteomes" id="UP001221898">
    <property type="component" value="Unassembled WGS sequence"/>
</dbReference>
<proteinExistence type="predicted"/>
<keyword evidence="2" id="KW-1185">Reference proteome</keyword>
<accession>A0AAD7SDN8</accession>
<evidence type="ECO:0000313" key="2">
    <source>
        <dbReference type="Proteomes" id="UP001221898"/>
    </source>
</evidence>
<protein>
    <submittedName>
        <fullName evidence="1">Uncharacterized protein</fullName>
    </submittedName>
</protein>
<dbReference type="AlphaFoldDB" id="A0AAD7SDN8"/>
<sequence>MCTNPAGYSWIWDGLTDINHTGWGSMQCIKEIWRITECHLWGVRNPGFHPRDNPNSTQTGGHTYPQYKNVHQPCRLQLDLGRTHRYQLHRMGLHAVHQGDLEND</sequence>